<dbReference type="WBParaSite" id="DME_0000167401-mRNA-1">
    <property type="protein sequence ID" value="DME_0000167401-mRNA-1"/>
    <property type="gene ID" value="DME_0000167401"/>
</dbReference>
<protein>
    <submittedName>
        <fullName evidence="8">Sushi domain-containing protein</fullName>
    </submittedName>
</protein>
<dbReference type="PROSITE" id="PS50923">
    <property type="entry name" value="SUSHI"/>
    <property type="match status" value="1"/>
</dbReference>
<sequence length="373" mass="42778">MLIITLLIILLTSNNSLSKKELSYDYFDDYDYADPTDYGNEKLLWGKESSGHWCDPPQLNASAGDRIVLHNTFIDNNSKGQNSVFMRCIMDDKSLVGEWIVFGLEFLRTFAQPKCINNAPNFIVCHPPPFDPTEIVYNETKFARFYQFNQILSIRCAKSNRILIPKNDHILRCSVYGWIYGKKNERIIDNMPRCIMNMSCSLQQIPDSLLYTINGSHCDSRNTSCPASNIPLPIGFQVSLYCKESKLRLVGETFFTCVKSEKSERGEGSFWQPRKWPICAPKLNCITPYIHHGDYISDGKLKVFESGIKVTFECFEDHSLIGSRIVECKDNGLWNDTLPTCIQGLSERYPLELMFLFYCCNGNLSIGKEFKKK</sequence>
<feature type="chain" id="PRO_5041162702" evidence="3">
    <location>
        <begin position="19"/>
        <end position="373"/>
    </location>
</feature>
<gene>
    <name evidence="5" type="ORF">DME_LOCUS6034</name>
</gene>
<feature type="domain" description="Sushi" evidence="4">
    <location>
        <begin position="283"/>
        <end position="343"/>
    </location>
</feature>
<evidence type="ECO:0000313" key="5">
    <source>
        <dbReference type="EMBL" id="VDN56061.1"/>
    </source>
</evidence>
<keyword evidence="3" id="KW-0732">Signal</keyword>
<evidence type="ECO:0000313" key="8">
    <source>
        <dbReference type="WBParaSite" id="DME_0000167401-mRNA-1"/>
    </source>
</evidence>
<evidence type="ECO:0000313" key="7">
    <source>
        <dbReference type="Proteomes" id="UP000274756"/>
    </source>
</evidence>
<organism evidence="6 8">
    <name type="scientific">Dracunculus medinensis</name>
    <name type="common">Guinea worm</name>
    <dbReference type="NCBI Taxonomy" id="318479"/>
    <lineage>
        <taxon>Eukaryota</taxon>
        <taxon>Metazoa</taxon>
        <taxon>Ecdysozoa</taxon>
        <taxon>Nematoda</taxon>
        <taxon>Chromadorea</taxon>
        <taxon>Rhabditida</taxon>
        <taxon>Spirurina</taxon>
        <taxon>Dracunculoidea</taxon>
        <taxon>Dracunculidae</taxon>
        <taxon>Dracunculus</taxon>
    </lineage>
</organism>
<dbReference type="SUPFAM" id="SSF57535">
    <property type="entry name" value="Complement control module/SCR domain"/>
    <property type="match status" value="1"/>
</dbReference>
<feature type="disulfide bond" evidence="2">
    <location>
        <begin position="285"/>
        <end position="328"/>
    </location>
</feature>
<accession>A0A0N4U4G4</accession>
<evidence type="ECO:0000256" key="1">
    <source>
        <dbReference type="ARBA" id="ARBA00023157"/>
    </source>
</evidence>
<dbReference type="CDD" id="cd00033">
    <property type="entry name" value="CCP"/>
    <property type="match status" value="1"/>
</dbReference>
<dbReference type="AlphaFoldDB" id="A0A0N4U4G4"/>
<dbReference type="Gene3D" id="2.10.70.10">
    <property type="entry name" value="Complement Module, domain 1"/>
    <property type="match status" value="1"/>
</dbReference>
<evidence type="ECO:0000256" key="2">
    <source>
        <dbReference type="PROSITE-ProRule" id="PRU00302"/>
    </source>
</evidence>
<evidence type="ECO:0000259" key="4">
    <source>
        <dbReference type="PROSITE" id="PS50923"/>
    </source>
</evidence>
<keyword evidence="1 2" id="KW-1015">Disulfide bond</keyword>
<reference evidence="8" key="1">
    <citation type="submission" date="2016-04" db="UniProtKB">
        <authorList>
            <consortium name="WormBaseParasite"/>
        </authorList>
    </citation>
    <scope>IDENTIFICATION</scope>
</reference>
<dbReference type="OrthoDB" id="6127264at2759"/>
<evidence type="ECO:0000256" key="3">
    <source>
        <dbReference type="SAM" id="SignalP"/>
    </source>
</evidence>
<evidence type="ECO:0000313" key="6">
    <source>
        <dbReference type="Proteomes" id="UP000038040"/>
    </source>
</evidence>
<keyword evidence="2" id="KW-0768">Sushi</keyword>
<reference evidence="5 7" key="2">
    <citation type="submission" date="2018-11" db="EMBL/GenBank/DDBJ databases">
        <authorList>
            <consortium name="Pathogen Informatics"/>
        </authorList>
    </citation>
    <scope>NUCLEOTIDE SEQUENCE [LARGE SCALE GENOMIC DNA]</scope>
</reference>
<dbReference type="SMART" id="SM00032">
    <property type="entry name" value="CCP"/>
    <property type="match status" value="2"/>
</dbReference>
<dbReference type="STRING" id="318479.A0A0N4U4G4"/>
<dbReference type="Proteomes" id="UP000038040">
    <property type="component" value="Unplaced"/>
</dbReference>
<feature type="disulfide bond" evidence="2">
    <location>
        <begin position="314"/>
        <end position="341"/>
    </location>
</feature>
<dbReference type="InterPro" id="IPR000436">
    <property type="entry name" value="Sushi_SCR_CCP_dom"/>
</dbReference>
<proteinExistence type="predicted"/>
<dbReference type="Pfam" id="PF00084">
    <property type="entry name" value="Sushi"/>
    <property type="match status" value="1"/>
</dbReference>
<dbReference type="Proteomes" id="UP000274756">
    <property type="component" value="Unassembled WGS sequence"/>
</dbReference>
<keyword evidence="7" id="KW-1185">Reference proteome</keyword>
<name>A0A0N4U4G4_DRAME</name>
<feature type="signal peptide" evidence="3">
    <location>
        <begin position="1"/>
        <end position="18"/>
    </location>
</feature>
<dbReference type="EMBL" id="UYYG01001154">
    <property type="protein sequence ID" value="VDN56061.1"/>
    <property type="molecule type" value="Genomic_DNA"/>
</dbReference>
<dbReference type="InterPro" id="IPR035976">
    <property type="entry name" value="Sushi/SCR/CCP_sf"/>
</dbReference>